<name>A0A0E9TP46_ANGAN</name>
<reference evidence="1" key="1">
    <citation type="submission" date="2014-11" db="EMBL/GenBank/DDBJ databases">
        <authorList>
            <person name="Amaro Gonzalez C."/>
        </authorList>
    </citation>
    <scope>NUCLEOTIDE SEQUENCE</scope>
</reference>
<accession>A0A0E9TP46</accession>
<dbReference type="EMBL" id="GBXM01053093">
    <property type="protein sequence ID" value="JAH55484.1"/>
    <property type="molecule type" value="Transcribed_RNA"/>
</dbReference>
<reference evidence="1" key="2">
    <citation type="journal article" date="2015" name="Fish Shellfish Immunol.">
        <title>Early steps in the European eel (Anguilla anguilla)-Vibrio vulnificus interaction in the gills: Role of the RtxA13 toxin.</title>
        <authorList>
            <person name="Callol A."/>
            <person name="Pajuelo D."/>
            <person name="Ebbesson L."/>
            <person name="Teles M."/>
            <person name="MacKenzie S."/>
            <person name="Amaro C."/>
        </authorList>
    </citation>
    <scope>NUCLEOTIDE SEQUENCE</scope>
</reference>
<proteinExistence type="predicted"/>
<protein>
    <submittedName>
        <fullName evidence="1">Uncharacterized protein</fullName>
    </submittedName>
</protein>
<evidence type="ECO:0000313" key="1">
    <source>
        <dbReference type="EMBL" id="JAH55484.1"/>
    </source>
</evidence>
<sequence>MNGCFIYFMNTRMNSFLFPCYFDCIVLHLKYYTVQN</sequence>
<organism evidence="1">
    <name type="scientific">Anguilla anguilla</name>
    <name type="common">European freshwater eel</name>
    <name type="synonym">Muraena anguilla</name>
    <dbReference type="NCBI Taxonomy" id="7936"/>
    <lineage>
        <taxon>Eukaryota</taxon>
        <taxon>Metazoa</taxon>
        <taxon>Chordata</taxon>
        <taxon>Craniata</taxon>
        <taxon>Vertebrata</taxon>
        <taxon>Euteleostomi</taxon>
        <taxon>Actinopterygii</taxon>
        <taxon>Neopterygii</taxon>
        <taxon>Teleostei</taxon>
        <taxon>Anguilliformes</taxon>
        <taxon>Anguillidae</taxon>
        <taxon>Anguilla</taxon>
    </lineage>
</organism>
<dbReference type="AlphaFoldDB" id="A0A0E9TP46"/>